<feature type="transmembrane region" description="Helical" evidence="6">
    <location>
        <begin position="260"/>
        <end position="281"/>
    </location>
</feature>
<feature type="transmembrane region" description="Helical" evidence="6">
    <location>
        <begin position="165"/>
        <end position="185"/>
    </location>
</feature>
<protein>
    <submittedName>
        <fullName evidence="8">Threonine/homoserine efflux transporter RhtA</fullName>
    </submittedName>
</protein>
<feature type="transmembrane region" description="Helical" evidence="6">
    <location>
        <begin position="83"/>
        <end position="104"/>
    </location>
</feature>
<evidence type="ECO:0000256" key="4">
    <source>
        <dbReference type="ARBA" id="ARBA00022989"/>
    </source>
</evidence>
<feature type="domain" description="EamA" evidence="7">
    <location>
        <begin position="166"/>
        <end position="300"/>
    </location>
</feature>
<dbReference type="GO" id="GO:0016020">
    <property type="term" value="C:membrane"/>
    <property type="evidence" value="ECO:0007669"/>
    <property type="project" value="UniProtKB-SubCell"/>
</dbReference>
<evidence type="ECO:0000256" key="1">
    <source>
        <dbReference type="ARBA" id="ARBA00004141"/>
    </source>
</evidence>
<reference evidence="8 9" key="1">
    <citation type="submission" date="2016-10" db="EMBL/GenBank/DDBJ databases">
        <authorList>
            <person name="de Groot N.N."/>
        </authorList>
    </citation>
    <scope>NUCLEOTIDE SEQUENCE [LARGE SCALE GENOMIC DNA]</scope>
    <source>
        <strain evidence="8 9">DSM 17890</strain>
    </source>
</reference>
<dbReference type="PANTHER" id="PTHR32322">
    <property type="entry name" value="INNER MEMBRANE TRANSPORTER"/>
    <property type="match status" value="1"/>
</dbReference>
<dbReference type="AlphaFoldDB" id="A0A1H2YKJ7"/>
<gene>
    <name evidence="8" type="ORF">SAMN05444336_103158</name>
</gene>
<dbReference type="Proteomes" id="UP000199118">
    <property type="component" value="Unassembled WGS sequence"/>
</dbReference>
<dbReference type="PANTHER" id="PTHR32322:SF2">
    <property type="entry name" value="EAMA DOMAIN-CONTAINING PROTEIN"/>
    <property type="match status" value="1"/>
</dbReference>
<accession>A0A1H2YKJ7</accession>
<sequence length="316" mass="32441">MTAPRPDPAAAAGGLFARLDMTAMVMGLVFVVIWSSAFSAAKFVVADAPPLLSLALRFAVSGAIAVGLALAAGQSFRFTRRQWGLVVVFGICQNSLYLGLNYIAMTRIEGGFAAIIASMLPMFVAAGAWGFLGDRPGRIGALGLGLGFAGVALIMGARIEGGADGLGVALCLVGALALAVATLVVRGVSPGSNLMMVVGMQMLVGAVTLAPVAALLESPWEINWTTSLIAAFAYTVIFPGLVATMVWFHLVRRIGPTNAAAFHFLNPCLGVGIAALTLGEALEPRDLIGVAIVTVGILLVQLARRPAPDAGPAQKS</sequence>
<feature type="transmembrane region" description="Helical" evidence="6">
    <location>
        <begin position="51"/>
        <end position="71"/>
    </location>
</feature>
<dbReference type="InterPro" id="IPR000620">
    <property type="entry name" value="EamA_dom"/>
</dbReference>
<dbReference type="InterPro" id="IPR037185">
    <property type="entry name" value="EmrE-like"/>
</dbReference>
<evidence type="ECO:0000259" key="7">
    <source>
        <dbReference type="Pfam" id="PF00892"/>
    </source>
</evidence>
<feature type="domain" description="EamA" evidence="7">
    <location>
        <begin position="22"/>
        <end position="155"/>
    </location>
</feature>
<evidence type="ECO:0000256" key="5">
    <source>
        <dbReference type="ARBA" id="ARBA00023136"/>
    </source>
</evidence>
<feature type="transmembrane region" description="Helical" evidence="6">
    <location>
        <begin position="228"/>
        <end position="248"/>
    </location>
</feature>
<comment type="similarity">
    <text evidence="2">Belongs to the EamA transporter family.</text>
</comment>
<dbReference type="Pfam" id="PF00892">
    <property type="entry name" value="EamA"/>
    <property type="match status" value="2"/>
</dbReference>
<dbReference type="SUPFAM" id="SSF103481">
    <property type="entry name" value="Multidrug resistance efflux transporter EmrE"/>
    <property type="match status" value="2"/>
</dbReference>
<proteinExistence type="inferred from homology"/>
<evidence type="ECO:0000256" key="2">
    <source>
        <dbReference type="ARBA" id="ARBA00007362"/>
    </source>
</evidence>
<feature type="transmembrane region" description="Helical" evidence="6">
    <location>
        <begin position="287"/>
        <end position="303"/>
    </location>
</feature>
<evidence type="ECO:0000313" key="8">
    <source>
        <dbReference type="EMBL" id="SDX05515.1"/>
    </source>
</evidence>
<evidence type="ECO:0000313" key="9">
    <source>
        <dbReference type="Proteomes" id="UP000199118"/>
    </source>
</evidence>
<dbReference type="RefSeq" id="WP_245710501.1">
    <property type="nucleotide sequence ID" value="NZ_FNMZ01000003.1"/>
</dbReference>
<dbReference type="EMBL" id="FNMZ01000003">
    <property type="protein sequence ID" value="SDX05515.1"/>
    <property type="molecule type" value="Genomic_DNA"/>
</dbReference>
<comment type="subcellular location">
    <subcellularLocation>
        <location evidence="1">Membrane</location>
        <topology evidence="1">Multi-pass membrane protein</topology>
    </subcellularLocation>
</comment>
<keyword evidence="4 6" id="KW-1133">Transmembrane helix</keyword>
<dbReference type="STRING" id="356660.SAMN05444336_103158"/>
<feature type="transmembrane region" description="Helical" evidence="6">
    <location>
        <begin position="110"/>
        <end position="132"/>
    </location>
</feature>
<organism evidence="8 9">
    <name type="scientific">Albimonas donghaensis</name>
    <dbReference type="NCBI Taxonomy" id="356660"/>
    <lineage>
        <taxon>Bacteria</taxon>
        <taxon>Pseudomonadati</taxon>
        <taxon>Pseudomonadota</taxon>
        <taxon>Alphaproteobacteria</taxon>
        <taxon>Rhodobacterales</taxon>
        <taxon>Paracoccaceae</taxon>
        <taxon>Albimonas</taxon>
    </lineage>
</organism>
<feature type="transmembrane region" description="Helical" evidence="6">
    <location>
        <begin position="139"/>
        <end position="159"/>
    </location>
</feature>
<dbReference type="InterPro" id="IPR050638">
    <property type="entry name" value="AA-Vitamin_Transporters"/>
</dbReference>
<keyword evidence="5 6" id="KW-0472">Membrane</keyword>
<evidence type="ECO:0000256" key="6">
    <source>
        <dbReference type="SAM" id="Phobius"/>
    </source>
</evidence>
<feature type="transmembrane region" description="Helical" evidence="6">
    <location>
        <begin position="197"/>
        <end position="216"/>
    </location>
</feature>
<keyword evidence="9" id="KW-1185">Reference proteome</keyword>
<keyword evidence="3 6" id="KW-0812">Transmembrane</keyword>
<feature type="transmembrane region" description="Helical" evidence="6">
    <location>
        <begin position="21"/>
        <end position="45"/>
    </location>
</feature>
<name>A0A1H2YKJ7_9RHOB</name>
<evidence type="ECO:0000256" key="3">
    <source>
        <dbReference type="ARBA" id="ARBA00022692"/>
    </source>
</evidence>